<feature type="region of interest" description="Disordered" evidence="1">
    <location>
        <begin position="78"/>
        <end position="170"/>
    </location>
</feature>
<dbReference type="EMBL" id="JADWDJ010000006">
    <property type="protein sequence ID" value="KAG5279455.1"/>
    <property type="molecule type" value="Genomic_DNA"/>
</dbReference>
<evidence type="ECO:0000313" key="2">
    <source>
        <dbReference type="EMBL" id="KAG5279455.1"/>
    </source>
</evidence>
<name>A0AAV6H0B1_9TELE</name>
<comment type="caution">
    <text evidence="2">The sequence shown here is derived from an EMBL/GenBank/DDBJ whole genome shotgun (WGS) entry which is preliminary data.</text>
</comment>
<dbReference type="Proteomes" id="UP000823561">
    <property type="component" value="Chromosome 6"/>
</dbReference>
<accession>A0AAV6H0B1</accession>
<evidence type="ECO:0000313" key="3">
    <source>
        <dbReference type="Proteomes" id="UP000823561"/>
    </source>
</evidence>
<gene>
    <name evidence="2" type="ORF">AALO_G00077960</name>
</gene>
<dbReference type="InterPro" id="IPR031518">
    <property type="entry name" value="DUF4693"/>
</dbReference>
<keyword evidence="3" id="KW-1185">Reference proteome</keyword>
<dbReference type="AlphaFoldDB" id="A0AAV6H0B1"/>
<dbReference type="PANTHER" id="PTHR14870">
    <property type="entry name" value="TUBULIN EPSILON AND DELTA COMPLEX PROTEIN 2"/>
    <property type="match status" value="1"/>
</dbReference>
<dbReference type="Pfam" id="PF15764">
    <property type="entry name" value="DUF4693"/>
    <property type="match status" value="1"/>
</dbReference>
<organism evidence="2 3">
    <name type="scientific">Alosa alosa</name>
    <name type="common">allis shad</name>
    <dbReference type="NCBI Taxonomy" id="278164"/>
    <lineage>
        <taxon>Eukaryota</taxon>
        <taxon>Metazoa</taxon>
        <taxon>Chordata</taxon>
        <taxon>Craniata</taxon>
        <taxon>Vertebrata</taxon>
        <taxon>Euteleostomi</taxon>
        <taxon>Actinopterygii</taxon>
        <taxon>Neopterygii</taxon>
        <taxon>Teleostei</taxon>
        <taxon>Clupei</taxon>
        <taxon>Clupeiformes</taxon>
        <taxon>Clupeoidei</taxon>
        <taxon>Clupeidae</taxon>
        <taxon>Alosa</taxon>
    </lineage>
</organism>
<sequence>MSILCAVDNALKQCEVEEGRSNDNIFLCRDLLTHMKIRHAYSREDTVAKDDSIDISPEVTEELEQLEKLLEKARRTLATHADPRASTAKGKGRTPSLLNSHRKQSENITKVSFDKRPPQVAKASSHTKATQRIPGAHGQTTQGGLLRGPGQTETHKSGEAPPLNSKQTKVSVDKICTQNLVTNGKLKTQRKTLSSGDDLCRTKTLGPPDANVKAILEEKWIPSPLLQSWTAMRSKQSRLWDKVLARGTQVVPEKTHFTEKLQNTVSFDEFPMEMLSDAPADASSRMGCLTELGRALHFCHHAERSINQSSTEDTGRQHKSEAMLNGLEEMMMGVLAHTGQMISVLDKYHRQEPEVLCPVRRRGAWGDPQRPCLPPTVCYDHQAELQEVAHLRLRVQLLQQETKLQQILRDRLHWGLPSFSAVDLRGQYSLLGEGGLYFPTLVMDTEPD</sequence>
<reference evidence="2" key="1">
    <citation type="submission" date="2020-10" db="EMBL/GenBank/DDBJ databases">
        <title>Chromosome-scale genome assembly of the Allis shad, Alosa alosa.</title>
        <authorList>
            <person name="Margot Z."/>
            <person name="Christophe K."/>
            <person name="Cabau C."/>
            <person name="Louis A."/>
            <person name="Berthelot C."/>
            <person name="Parey E."/>
            <person name="Roest Crollius H."/>
            <person name="Montfort J."/>
            <person name="Robinson-Rechavi M."/>
            <person name="Bucao C."/>
            <person name="Bouchez O."/>
            <person name="Gislard M."/>
            <person name="Lluch J."/>
            <person name="Milhes M."/>
            <person name="Lampietro C."/>
            <person name="Lopez Roques C."/>
            <person name="Donnadieu C."/>
            <person name="Braasch I."/>
            <person name="Desvignes T."/>
            <person name="Postlethwait J."/>
            <person name="Bobe J."/>
            <person name="Guiguen Y."/>
        </authorList>
    </citation>
    <scope>NUCLEOTIDE SEQUENCE</scope>
    <source>
        <strain evidence="2">M-15738</strain>
        <tissue evidence="2">Blood</tissue>
    </source>
</reference>
<proteinExistence type="predicted"/>
<protein>
    <submittedName>
        <fullName evidence="2">Uncharacterized protein</fullName>
    </submittedName>
</protein>
<evidence type="ECO:0000256" key="1">
    <source>
        <dbReference type="SAM" id="MobiDB-lite"/>
    </source>
</evidence>
<dbReference type="PANTHER" id="PTHR14870:SF1">
    <property type="entry name" value="TUBULIN EPSILON AND DELTA COMPLEX PROTEIN 2"/>
    <property type="match status" value="1"/>
</dbReference>